<reference evidence="17 18" key="1">
    <citation type="submission" date="2013-11" db="EMBL/GenBank/DDBJ databases">
        <title>The Damaraland mole rat (Fukomys damarensis) genome and evolution of African mole rats.</title>
        <authorList>
            <person name="Gladyshev V.N."/>
            <person name="Fang X."/>
        </authorList>
    </citation>
    <scope>NUCLEOTIDE SEQUENCE [LARGE SCALE GENOMIC DNA]</scope>
    <source>
        <tissue evidence="17">Liver</tissue>
    </source>
</reference>
<dbReference type="CDD" id="cd01412">
    <property type="entry name" value="SIRT5_Af1_CobB"/>
    <property type="match status" value="1"/>
</dbReference>
<dbReference type="InterPro" id="IPR027546">
    <property type="entry name" value="Sirtuin_class_III"/>
</dbReference>
<comment type="subcellular location">
    <subcellularLocation>
        <location evidence="2 13">Cytoplasm</location>
        <location evidence="2 13">Cytosol</location>
    </subcellularLocation>
    <subcellularLocation>
        <location evidence="13">Mitochondrion</location>
    </subcellularLocation>
    <subcellularLocation>
        <location evidence="1 13">Nucleus</location>
    </subcellularLocation>
    <text evidence="13">Mainly mitochondrial. Also present extramitochondrially, with a fraction present in the cytosol and very small amounts also detected in the nucleus.</text>
</comment>
<keyword evidence="4 13" id="KW-0808">Transferase</keyword>
<feature type="binding site" evidence="13">
    <location>
        <position position="296"/>
    </location>
    <ligand>
        <name>NAD(+)</name>
        <dbReference type="ChEBI" id="CHEBI:57540"/>
    </ligand>
</feature>
<dbReference type="PANTHER" id="PTHR32337:SF2">
    <property type="entry name" value="NUCLEOLAR PROTEIN 7"/>
    <property type="match status" value="1"/>
</dbReference>
<feature type="binding site" evidence="13 14">
    <location>
        <position position="207"/>
    </location>
    <ligand>
        <name>Zn(2+)</name>
        <dbReference type="ChEBI" id="CHEBI:29105"/>
    </ligand>
</feature>
<feature type="binding site" evidence="13">
    <location>
        <begin position="249"/>
        <end position="251"/>
    </location>
    <ligand>
        <name>NAD(+)</name>
        <dbReference type="ChEBI" id="CHEBI:57540"/>
    </ligand>
</feature>
<dbReference type="GO" id="GO:0003723">
    <property type="term" value="F:RNA binding"/>
    <property type="evidence" value="ECO:0007669"/>
    <property type="project" value="TreeGrafter"/>
</dbReference>
<dbReference type="STRING" id="885580.ENSFDAP00000004282"/>
<comment type="subunit">
    <text evidence="12">Monomer. Homodimer. Interacts with CPS1. Interacts with PCCA.</text>
</comment>
<evidence type="ECO:0000313" key="18">
    <source>
        <dbReference type="Proteomes" id="UP000028990"/>
    </source>
</evidence>
<evidence type="ECO:0000259" key="16">
    <source>
        <dbReference type="PROSITE" id="PS50305"/>
    </source>
</evidence>
<dbReference type="Pfam" id="PF02146">
    <property type="entry name" value="SIR2"/>
    <property type="match status" value="1"/>
</dbReference>
<evidence type="ECO:0000256" key="6">
    <source>
        <dbReference type="ARBA" id="ARBA00022833"/>
    </source>
</evidence>
<evidence type="ECO:0000256" key="13">
    <source>
        <dbReference type="HAMAP-Rule" id="MF_03160"/>
    </source>
</evidence>
<comment type="catalytic activity">
    <reaction evidence="11 13">
        <text>N(6)-glutaryl-L-lysyl-[protein] + NAD(+) + H2O = 2''-O-glutaryl-ADP-D-ribose + nicotinamide + L-lysyl-[protein]</text>
        <dbReference type="Rhea" id="RHEA:47664"/>
        <dbReference type="Rhea" id="RHEA-COMP:9752"/>
        <dbReference type="Rhea" id="RHEA-COMP:11875"/>
        <dbReference type="ChEBI" id="CHEBI:15377"/>
        <dbReference type="ChEBI" id="CHEBI:17154"/>
        <dbReference type="ChEBI" id="CHEBI:29969"/>
        <dbReference type="ChEBI" id="CHEBI:57540"/>
        <dbReference type="ChEBI" id="CHEBI:87828"/>
        <dbReference type="ChEBI" id="CHEBI:87829"/>
    </reaction>
</comment>
<evidence type="ECO:0000256" key="15">
    <source>
        <dbReference type="SAM" id="MobiDB-lite"/>
    </source>
</evidence>
<evidence type="ECO:0000256" key="14">
    <source>
        <dbReference type="PROSITE-ProRule" id="PRU00236"/>
    </source>
</evidence>
<evidence type="ECO:0000256" key="2">
    <source>
        <dbReference type="ARBA" id="ARBA00004514"/>
    </source>
</evidence>
<comment type="catalytic activity">
    <reaction evidence="13">
        <text>N(6)-malonyl-L-lysyl-[protein] + NAD(+) + H2O = 2''-O-malonyl-ADP-D-ribose + nicotinamide + L-lysyl-[protein]</text>
        <dbReference type="Rhea" id="RHEA:47672"/>
        <dbReference type="Rhea" id="RHEA-COMP:9752"/>
        <dbReference type="Rhea" id="RHEA-COMP:11878"/>
        <dbReference type="ChEBI" id="CHEBI:15377"/>
        <dbReference type="ChEBI" id="CHEBI:17154"/>
        <dbReference type="ChEBI" id="CHEBI:29969"/>
        <dbReference type="ChEBI" id="CHEBI:57540"/>
        <dbReference type="ChEBI" id="CHEBI:87831"/>
        <dbReference type="ChEBI" id="CHEBI:87833"/>
    </reaction>
</comment>
<keyword evidence="7 13" id="KW-0809">Transit peptide</keyword>
<comment type="similarity">
    <text evidence="13">Belongs to the sirtuin family. Class III subfamily.</text>
</comment>
<feature type="compositionally biased region" description="Polar residues" evidence="15">
    <location>
        <begin position="345"/>
        <end position="356"/>
    </location>
</feature>
<dbReference type="eggNOG" id="KOG2684">
    <property type="taxonomic scope" value="Eukaryota"/>
</dbReference>
<evidence type="ECO:0000256" key="8">
    <source>
        <dbReference type="ARBA" id="ARBA00023027"/>
    </source>
</evidence>
<evidence type="ECO:0000313" key="17">
    <source>
        <dbReference type="EMBL" id="KFO33806.1"/>
    </source>
</evidence>
<dbReference type="EC" id="2.3.1.-" evidence="13"/>
<comment type="function">
    <text evidence="13">NAD-dependent lysine demalonylase, desuccinylase and deglutarylase that specifically removes malonyl, succinyl and glutaryl groups on target proteins. Activates CPS1 and contributes to the regulation of blood ammonia levels during prolonged fasting: acts by mediating desuccinylation and deglutarylation of CPS1, thereby increasing CPS1 activity in response to elevated NAD levels during fasting. Activates SOD1 by mediating its desuccinylation, leading to reduced reactive oxygen species. Modulates ketogenesis through the desuccinylation and activation of HMGCS2. Has weak NAD-dependent protein deacetylase activity; however this activity may not be physiologically relevant in vivo. Can deacetylate cytochrome c (CYCS) and a number of other proteins in vitro such as Uox.</text>
</comment>
<feature type="binding site" evidence="13">
    <location>
        <begin position="58"/>
        <end position="77"/>
    </location>
    <ligand>
        <name>NAD(+)</name>
        <dbReference type="ChEBI" id="CHEBI:57540"/>
    </ligand>
</feature>
<dbReference type="GO" id="GO:0036055">
    <property type="term" value="F:protein-succinyllysine desuccinylase activity"/>
    <property type="evidence" value="ECO:0007669"/>
    <property type="project" value="UniProtKB-UniRule"/>
</dbReference>
<feature type="binding site" evidence="13">
    <location>
        <begin position="140"/>
        <end position="143"/>
    </location>
    <ligand>
        <name>NAD(+)</name>
        <dbReference type="ChEBI" id="CHEBI:57540"/>
    </ligand>
</feature>
<dbReference type="AlphaFoldDB" id="A0A091EEL1"/>
<dbReference type="GO" id="GO:0070403">
    <property type="term" value="F:NAD+ binding"/>
    <property type="evidence" value="ECO:0007669"/>
    <property type="project" value="UniProtKB-UniRule"/>
</dbReference>
<dbReference type="InterPro" id="IPR026590">
    <property type="entry name" value="Ssirtuin_cat_dom"/>
</dbReference>
<keyword evidence="3 13" id="KW-0963">Cytoplasm</keyword>
<keyword evidence="9 13" id="KW-0496">Mitochondrion</keyword>
<feature type="binding site" evidence="13">
    <location>
        <position position="102"/>
    </location>
    <ligand>
        <name>substrate</name>
    </ligand>
</feature>
<keyword evidence="5 13" id="KW-0479">Metal-binding</keyword>
<dbReference type="InterPro" id="IPR029035">
    <property type="entry name" value="DHS-like_NAD/FAD-binding_dom"/>
</dbReference>
<gene>
    <name evidence="13" type="primary">SIRT5</name>
    <name evidence="17" type="ORF">H920_04800</name>
</gene>
<dbReference type="GO" id="GO:0061697">
    <property type="term" value="F:protein-glutaryllysine deglutarylase activity"/>
    <property type="evidence" value="ECO:0007669"/>
    <property type="project" value="RHEA"/>
</dbReference>
<dbReference type="InterPro" id="IPR026591">
    <property type="entry name" value="Sirtuin_cat_small_dom_sf"/>
</dbReference>
<feature type="domain" description="Deacetylase sirtuin-type" evidence="16">
    <location>
        <begin position="33"/>
        <end position="327"/>
    </location>
</feature>
<feature type="active site" description="Proton acceptor" evidence="13 14">
    <location>
        <position position="158"/>
    </location>
</feature>
<dbReference type="PANTHER" id="PTHR32337">
    <property type="entry name" value="NUCLEOLAR PROTEIN 7"/>
    <property type="match status" value="1"/>
</dbReference>
<dbReference type="SUPFAM" id="SSF52467">
    <property type="entry name" value="DHS-like NAD/FAD-binding domain"/>
    <property type="match status" value="1"/>
</dbReference>
<comment type="catalytic activity">
    <reaction evidence="13">
        <text>N(6)-succinyl-L-lysyl-[protein] + NAD(+) + H2O = 2''-O-succinyl-ADP-D-ribose + nicotinamide + L-lysyl-[protein]</text>
        <dbReference type="Rhea" id="RHEA:47668"/>
        <dbReference type="Rhea" id="RHEA-COMP:9752"/>
        <dbReference type="Rhea" id="RHEA-COMP:11877"/>
        <dbReference type="ChEBI" id="CHEBI:15377"/>
        <dbReference type="ChEBI" id="CHEBI:17154"/>
        <dbReference type="ChEBI" id="CHEBI:29969"/>
        <dbReference type="ChEBI" id="CHEBI:57540"/>
        <dbReference type="ChEBI" id="CHEBI:87830"/>
        <dbReference type="ChEBI" id="CHEBI:87832"/>
    </reaction>
</comment>
<evidence type="ECO:0000256" key="3">
    <source>
        <dbReference type="ARBA" id="ARBA00022490"/>
    </source>
</evidence>
<evidence type="ECO:0000256" key="5">
    <source>
        <dbReference type="ARBA" id="ARBA00022723"/>
    </source>
</evidence>
<dbReference type="InterPro" id="IPR003000">
    <property type="entry name" value="Sirtuin"/>
</dbReference>
<dbReference type="GO" id="GO:0008270">
    <property type="term" value="F:zinc ion binding"/>
    <property type="evidence" value="ECO:0007669"/>
    <property type="project" value="UniProtKB-UniRule"/>
</dbReference>
<dbReference type="HAMAP" id="MF_01121">
    <property type="entry name" value="Sirtuin_ClassIII"/>
    <property type="match status" value="1"/>
</dbReference>
<dbReference type="Gene3D" id="3.40.50.1220">
    <property type="entry name" value="TPP-binding domain"/>
    <property type="match status" value="1"/>
</dbReference>
<keyword evidence="8 13" id="KW-0520">NAD</keyword>
<keyword evidence="10 13" id="KW-0539">Nucleus</keyword>
<comment type="cofactor">
    <cofactor evidence="13">
        <name>Zn(2+)</name>
        <dbReference type="ChEBI" id="CHEBI:29105"/>
    </cofactor>
    <text evidence="13">Binds 1 zinc ion per subunit.</text>
</comment>
<dbReference type="Gene3D" id="3.30.1600.10">
    <property type="entry name" value="SIR2/SIRT2 'Small Domain"/>
    <property type="match status" value="1"/>
</dbReference>
<dbReference type="PROSITE" id="PS50305">
    <property type="entry name" value="SIRTUIN"/>
    <property type="match status" value="1"/>
</dbReference>
<dbReference type="GO" id="GO:0005730">
    <property type="term" value="C:nucleolus"/>
    <property type="evidence" value="ECO:0007669"/>
    <property type="project" value="TreeGrafter"/>
</dbReference>
<feature type="binding site" evidence="13">
    <location>
        <begin position="275"/>
        <end position="277"/>
    </location>
    <ligand>
        <name>NAD(+)</name>
        <dbReference type="ChEBI" id="CHEBI:57540"/>
    </ligand>
</feature>
<protein>
    <recommendedName>
        <fullName evidence="13">NAD-dependent protein deacylase sirtuin-5, mitochondrial</fullName>
        <ecNumber evidence="13">2.3.1.-</ecNumber>
    </recommendedName>
    <alternativeName>
        <fullName evidence="13">Regulatory protein SIR2 homolog 5</fullName>
    </alternativeName>
    <alternativeName>
        <fullName evidence="13">SIR2-like protein 5</fullName>
    </alternativeName>
</protein>
<feature type="binding site" evidence="13 14">
    <location>
        <position position="212"/>
    </location>
    <ligand>
        <name>Zn(2+)</name>
        <dbReference type="ChEBI" id="CHEBI:29105"/>
    </ligand>
</feature>
<dbReference type="GO" id="GO:0005829">
    <property type="term" value="C:cytosol"/>
    <property type="evidence" value="ECO:0007669"/>
    <property type="project" value="UniProtKB-SubCell"/>
</dbReference>
<accession>A0A091EEL1</accession>
<dbReference type="FunFam" id="3.30.1600.10:FF:000005">
    <property type="entry name" value="NAD-dependent protein deacylase sirtuin-5, mitochondrial"/>
    <property type="match status" value="1"/>
</dbReference>
<name>A0A091EEL1_FUKDA</name>
<evidence type="ECO:0000256" key="4">
    <source>
        <dbReference type="ARBA" id="ARBA00022679"/>
    </source>
</evidence>
<dbReference type="GO" id="GO:0005739">
    <property type="term" value="C:mitochondrion"/>
    <property type="evidence" value="ECO:0007669"/>
    <property type="project" value="UniProtKB-SubCell"/>
</dbReference>
<evidence type="ECO:0000256" key="7">
    <source>
        <dbReference type="ARBA" id="ARBA00022946"/>
    </source>
</evidence>
<feature type="region of interest" description="Disordered" evidence="15">
    <location>
        <begin position="275"/>
        <end position="362"/>
    </location>
</feature>
<dbReference type="Proteomes" id="UP000028990">
    <property type="component" value="Unassembled WGS sequence"/>
</dbReference>
<keyword evidence="18" id="KW-1185">Reference proteome</keyword>
<feature type="binding site" evidence="13 14">
    <location>
        <position position="166"/>
    </location>
    <ligand>
        <name>Zn(2+)</name>
        <dbReference type="ChEBI" id="CHEBI:29105"/>
    </ligand>
</feature>
<keyword evidence="6 13" id="KW-0862">Zinc</keyword>
<organism evidence="17 18">
    <name type="scientific">Fukomys damarensis</name>
    <name type="common">Damaraland mole rat</name>
    <name type="synonym">Cryptomys damarensis</name>
    <dbReference type="NCBI Taxonomy" id="885580"/>
    <lineage>
        <taxon>Eukaryota</taxon>
        <taxon>Metazoa</taxon>
        <taxon>Chordata</taxon>
        <taxon>Craniata</taxon>
        <taxon>Vertebrata</taxon>
        <taxon>Euteleostomi</taxon>
        <taxon>Mammalia</taxon>
        <taxon>Eutheria</taxon>
        <taxon>Euarchontoglires</taxon>
        <taxon>Glires</taxon>
        <taxon>Rodentia</taxon>
        <taxon>Hystricomorpha</taxon>
        <taxon>Bathyergidae</taxon>
        <taxon>Fukomys</taxon>
    </lineage>
</organism>
<proteinExistence type="inferred from homology"/>
<comment type="domain">
    <text evidence="13">In contrast to class I sirtuins, class III sirtuins have only weak deacetylase activity. Difference in substrate specificity is probably due to a larger hydrophobic pocket with 2 residues (Tyr-102 and Arg-105) that bind to malonylated and succinylated substrates and define the specificity.</text>
</comment>
<dbReference type="GO" id="GO:0034979">
    <property type="term" value="F:NAD-dependent protein lysine deacetylase activity"/>
    <property type="evidence" value="ECO:0007669"/>
    <property type="project" value="UniProtKB-UniRule"/>
</dbReference>
<evidence type="ECO:0000256" key="11">
    <source>
        <dbReference type="ARBA" id="ARBA00050628"/>
    </source>
</evidence>
<dbReference type="GO" id="GO:0036054">
    <property type="term" value="F:protein-malonyllysine demalonylase activity"/>
    <property type="evidence" value="ECO:0007669"/>
    <property type="project" value="UniProtKB-UniRule"/>
</dbReference>
<evidence type="ECO:0000256" key="10">
    <source>
        <dbReference type="ARBA" id="ARBA00023242"/>
    </source>
</evidence>
<feature type="compositionally biased region" description="Basic and acidic residues" evidence="15">
    <location>
        <begin position="325"/>
        <end position="341"/>
    </location>
</feature>
<feature type="binding site" evidence="13">
    <location>
        <position position="105"/>
    </location>
    <ligand>
        <name>substrate</name>
    </ligand>
</feature>
<feature type="binding site" evidence="13 14">
    <location>
        <position position="169"/>
    </location>
    <ligand>
        <name>Zn(2+)</name>
        <dbReference type="ChEBI" id="CHEBI:29105"/>
    </ligand>
</feature>
<sequence length="514" mass="56665">MRPLQIVTSRLISQLCCGKKPSASPSSTICLMMARQSSNMADFRKCFASSKHIVIISGAGISAESGIPTFRGAGGYWRKWKAEDLATPMAFARNPSRVWEFYHYRRSIILTKEPNAGHRAIAECEARLSRQGRRLLVITQNIDELHRRAGTKNLLEIHGTIFKTQCTSCGSVVENYKNPICPALLGKGAPEPEAEDTKIPLEELPRCEVAGCGGLLRPHVVWFGENLDPAILEKASRELELCDLCLVVGTSSVVYPAAMFAPEVAARGVPVAEFNTETTPATDRFSKGRRGSDTAAGTGLGPRTQAGSAGLTATRVFFPGQSRLGVDRAEPTDADELDRPRGTQPDANVATTQVTGTGCLGTSRCDIRPRRRIREEGRGTTPLLLRARAVAWPRSSEPAGGDEIRRRELLRIALCLQLLPGEEGDDEFDDEAPEELTFASAQAEAREEERRVRETVRRDKALLKEKRKRREELFIEQKVRGLGVSQFETTRPVRVPCLMQFGRGHWCGEEVSNV</sequence>
<dbReference type="EMBL" id="KN122054">
    <property type="protein sequence ID" value="KFO33806.1"/>
    <property type="molecule type" value="Genomic_DNA"/>
</dbReference>
<evidence type="ECO:0000256" key="9">
    <source>
        <dbReference type="ARBA" id="ARBA00023128"/>
    </source>
</evidence>
<evidence type="ECO:0000256" key="1">
    <source>
        <dbReference type="ARBA" id="ARBA00004123"/>
    </source>
</evidence>
<evidence type="ECO:0000256" key="12">
    <source>
        <dbReference type="ARBA" id="ARBA00064766"/>
    </source>
</evidence>